<dbReference type="RefSeq" id="WP_344888921.1">
    <property type="nucleotide sequence ID" value="NZ_BAAAWD010000006.1"/>
</dbReference>
<dbReference type="EMBL" id="BAAAWD010000006">
    <property type="protein sequence ID" value="GAA2991750.1"/>
    <property type="molecule type" value="Genomic_DNA"/>
</dbReference>
<gene>
    <name evidence="1" type="ORF">GCM10017559_09810</name>
</gene>
<accession>A0ABN3XT14</accession>
<evidence type="ECO:0000313" key="1">
    <source>
        <dbReference type="EMBL" id="GAA2991750.1"/>
    </source>
</evidence>
<proteinExistence type="predicted"/>
<name>A0ABN3XT14_9ACTN</name>
<reference evidence="1 2" key="1">
    <citation type="journal article" date="2019" name="Int. J. Syst. Evol. Microbiol.">
        <title>The Global Catalogue of Microorganisms (GCM) 10K type strain sequencing project: providing services to taxonomists for standard genome sequencing and annotation.</title>
        <authorList>
            <consortium name="The Broad Institute Genomics Platform"/>
            <consortium name="The Broad Institute Genome Sequencing Center for Infectious Disease"/>
            <person name="Wu L."/>
            <person name="Ma J."/>
        </authorList>
    </citation>
    <scope>NUCLEOTIDE SEQUENCE [LARGE SCALE GENOMIC DNA]</scope>
    <source>
        <strain evidence="1 2">JCM 3106</strain>
    </source>
</reference>
<organism evidence="1 2">
    <name type="scientific">Streptosporangium longisporum</name>
    <dbReference type="NCBI Taxonomy" id="46187"/>
    <lineage>
        <taxon>Bacteria</taxon>
        <taxon>Bacillati</taxon>
        <taxon>Actinomycetota</taxon>
        <taxon>Actinomycetes</taxon>
        <taxon>Streptosporangiales</taxon>
        <taxon>Streptosporangiaceae</taxon>
        <taxon>Streptosporangium</taxon>
    </lineage>
</organism>
<sequence length="403" mass="42621">MDSSLYVYVEDVRGEGTEAVLDRITGYGVRGVTVAAAYHRARDVTPHGRARVTVRRDGAHFVPPADLFDELRLVPPLQEGAADEPLAALREATAERGLALHGWTVFLQNTTLGLAEPDVTVRNCFGDRGSPADLCPSHPDVRLYAVALGRAVARQGVDSVVAEALHFGTFGHGYHHERSFVPLGPMDAFLLGLCFCGFCMRRAADLGVNAEVAREECSRIVGAVLDGAPPAQGEVTRAALTAYAGPEVVAYARARSETVTSLVSDVSTAVTAEGSRLVFLDATGAVKGYSDGLPSSGLAAHDSWQLGVDLVALGDLVPSLGVLAYARDAGRVAEDVVAYRRSTGKDRELRAVLRPGLPDTDSAERLAAKVRAVRAAGADAVDFYAYGLMPYPILDRIPGALSA</sequence>
<comment type="caution">
    <text evidence="1">The sequence shown here is derived from an EMBL/GenBank/DDBJ whole genome shotgun (WGS) entry which is preliminary data.</text>
</comment>
<keyword evidence="2" id="KW-1185">Reference proteome</keyword>
<evidence type="ECO:0000313" key="2">
    <source>
        <dbReference type="Proteomes" id="UP001499930"/>
    </source>
</evidence>
<protein>
    <recommendedName>
        <fullName evidence="3">Alanine-rich protein</fullName>
    </recommendedName>
</protein>
<evidence type="ECO:0008006" key="3">
    <source>
        <dbReference type="Google" id="ProtNLM"/>
    </source>
</evidence>
<dbReference type="Proteomes" id="UP001499930">
    <property type="component" value="Unassembled WGS sequence"/>
</dbReference>